<accession>A0A9P4NUI7</accession>
<evidence type="ECO:0000256" key="1">
    <source>
        <dbReference type="SAM" id="MobiDB-lite"/>
    </source>
</evidence>
<feature type="transmembrane region" description="Helical" evidence="2">
    <location>
        <begin position="221"/>
        <end position="242"/>
    </location>
</feature>
<dbReference type="Proteomes" id="UP000800235">
    <property type="component" value="Unassembled WGS sequence"/>
</dbReference>
<comment type="caution">
    <text evidence="4">The sequence shown here is derived from an EMBL/GenBank/DDBJ whole genome shotgun (WGS) entry which is preliminary data.</text>
</comment>
<reference evidence="4" key="1">
    <citation type="journal article" date="2020" name="Stud. Mycol.">
        <title>101 Dothideomycetes genomes: a test case for predicting lifestyles and emergence of pathogens.</title>
        <authorList>
            <person name="Haridas S."/>
            <person name="Albert R."/>
            <person name="Binder M."/>
            <person name="Bloem J."/>
            <person name="Labutti K."/>
            <person name="Salamov A."/>
            <person name="Andreopoulos B."/>
            <person name="Baker S."/>
            <person name="Barry K."/>
            <person name="Bills G."/>
            <person name="Bluhm B."/>
            <person name="Cannon C."/>
            <person name="Castanera R."/>
            <person name="Culley D."/>
            <person name="Daum C."/>
            <person name="Ezra D."/>
            <person name="Gonzalez J."/>
            <person name="Henrissat B."/>
            <person name="Kuo A."/>
            <person name="Liang C."/>
            <person name="Lipzen A."/>
            <person name="Lutzoni F."/>
            <person name="Magnuson J."/>
            <person name="Mondo S."/>
            <person name="Nolan M."/>
            <person name="Ohm R."/>
            <person name="Pangilinan J."/>
            <person name="Park H.-J."/>
            <person name="Ramirez L."/>
            <person name="Alfaro M."/>
            <person name="Sun H."/>
            <person name="Tritt A."/>
            <person name="Yoshinaga Y."/>
            <person name="Zwiers L.-H."/>
            <person name="Turgeon B."/>
            <person name="Goodwin S."/>
            <person name="Spatafora J."/>
            <person name="Crous P."/>
            <person name="Grigoriev I."/>
        </authorList>
    </citation>
    <scope>NUCLEOTIDE SEQUENCE</scope>
    <source>
        <strain evidence="4">CBS 130266</strain>
    </source>
</reference>
<feature type="transmembrane region" description="Helical" evidence="2">
    <location>
        <begin position="71"/>
        <end position="89"/>
    </location>
</feature>
<organism evidence="4 5">
    <name type="scientific">Tothia fuscella</name>
    <dbReference type="NCBI Taxonomy" id="1048955"/>
    <lineage>
        <taxon>Eukaryota</taxon>
        <taxon>Fungi</taxon>
        <taxon>Dikarya</taxon>
        <taxon>Ascomycota</taxon>
        <taxon>Pezizomycotina</taxon>
        <taxon>Dothideomycetes</taxon>
        <taxon>Pleosporomycetidae</taxon>
        <taxon>Venturiales</taxon>
        <taxon>Cylindrosympodiaceae</taxon>
        <taxon>Tothia</taxon>
    </lineage>
</organism>
<keyword evidence="5" id="KW-1185">Reference proteome</keyword>
<keyword evidence="2" id="KW-0812">Transmembrane</keyword>
<dbReference type="PANTHER" id="PTHR37013:SF4">
    <property type="entry name" value="INTEGRAL MEMBRANE PROTEIN"/>
    <property type="match status" value="1"/>
</dbReference>
<feature type="transmembrane region" description="Helical" evidence="2">
    <location>
        <begin position="139"/>
        <end position="164"/>
    </location>
</feature>
<evidence type="ECO:0000256" key="2">
    <source>
        <dbReference type="SAM" id="Phobius"/>
    </source>
</evidence>
<keyword evidence="2" id="KW-1133">Transmembrane helix</keyword>
<evidence type="ECO:0000313" key="5">
    <source>
        <dbReference type="Proteomes" id="UP000800235"/>
    </source>
</evidence>
<evidence type="ECO:0000259" key="3">
    <source>
        <dbReference type="Pfam" id="PF24802"/>
    </source>
</evidence>
<feature type="region of interest" description="Disordered" evidence="1">
    <location>
        <begin position="332"/>
        <end position="353"/>
    </location>
</feature>
<dbReference type="EMBL" id="MU007029">
    <property type="protein sequence ID" value="KAF2431910.1"/>
    <property type="molecule type" value="Genomic_DNA"/>
</dbReference>
<dbReference type="Pfam" id="PF24802">
    <property type="entry name" value="DUF7703"/>
    <property type="match status" value="1"/>
</dbReference>
<keyword evidence="2" id="KW-0472">Membrane</keyword>
<proteinExistence type="predicted"/>
<feature type="transmembrane region" description="Helical" evidence="2">
    <location>
        <begin position="109"/>
        <end position="127"/>
    </location>
</feature>
<protein>
    <recommendedName>
        <fullName evidence="3">DUF7703 domain-containing protein</fullName>
    </recommendedName>
</protein>
<dbReference type="InterPro" id="IPR056120">
    <property type="entry name" value="DUF7703"/>
</dbReference>
<gene>
    <name evidence="4" type="ORF">EJ08DRAFT_678078</name>
</gene>
<dbReference type="OrthoDB" id="405906at2759"/>
<name>A0A9P4NUI7_9PEZI</name>
<sequence>MNSTVEDPCRYVPLAEYDWTRISLSSTCHGNRLPFNPTVWSLNIVLHSLSTWFALEIILKTFCTFRRWKSLYFWSLNTTALGIIIHSVSQDIPLEEQIGTSPGVTLAATAYNLGWIMMVSGFSLILLSRLHLILPNPRLLRLLLVMIIVVGFVIHTPIFLMTYIRPKLTQAVTFKLLFIVSHFDIVFSIQEIILSSLYIYHFFRFYRQGGAQGSQYMRRTMHLLIMAEIVVVATDIILNALLYTRLYLIRRLMLGLLYAVKLKVEFLVLNRLVKVGRRENTLGQDFTVDHVSSDKHPRLCVEEVDLQAGLTSQPGIVGMSIGLTTQGPDCMEGAGQQKGTEGPTALPESISPGSMYTEGLTNVKRDELTIEEYSDRLYMGQYQAV</sequence>
<dbReference type="PANTHER" id="PTHR37013">
    <property type="entry name" value="INTEGRAL MEMBRANE PROTEIN (AFU_ORTHOLOGUE AFUA_1G05950)-RELATED"/>
    <property type="match status" value="1"/>
</dbReference>
<feature type="transmembrane region" description="Helical" evidence="2">
    <location>
        <begin position="176"/>
        <end position="200"/>
    </location>
</feature>
<evidence type="ECO:0000313" key="4">
    <source>
        <dbReference type="EMBL" id="KAF2431910.1"/>
    </source>
</evidence>
<dbReference type="AlphaFoldDB" id="A0A9P4NUI7"/>
<feature type="domain" description="DUF7703" evidence="3">
    <location>
        <begin position="51"/>
        <end position="277"/>
    </location>
</feature>